<feature type="transmembrane region" description="Helical" evidence="1">
    <location>
        <begin position="20"/>
        <end position="39"/>
    </location>
</feature>
<protein>
    <submittedName>
        <fullName evidence="2">Uncharacterized protein</fullName>
    </submittedName>
</protein>
<name>X1JXA8_9ZZZZ</name>
<dbReference type="AlphaFoldDB" id="X1JXA8"/>
<feature type="transmembrane region" description="Helical" evidence="1">
    <location>
        <begin position="46"/>
        <end position="64"/>
    </location>
</feature>
<organism evidence="2">
    <name type="scientific">marine sediment metagenome</name>
    <dbReference type="NCBI Taxonomy" id="412755"/>
    <lineage>
        <taxon>unclassified sequences</taxon>
        <taxon>metagenomes</taxon>
        <taxon>ecological metagenomes</taxon>
    </lineage>
</organism>
<evidence type="ECO:0000313" key="2">
    <source>
        <dbReference type="EMBL" id="GAH82904.1"/>
    </source>
</evidence>
<comment type="caution">
    <text evidence="2">The sequence shown here is derived from an EMBL/GenBank/DDBJ whole genome shotgun (WGS) entry which is preliminary data.</text>
</comment>
<proteinExistence type="predicted"/>
<accession>X1JXA8</accession>
<reference evidence="2" key="1">
    <citation type="journal article" date="2014" name="Front. Microbiol.">
        <title>High frequency of phylogenetically diverse reductive dehalogenase-homologous genes in deep subseafloor sedimentary metagenomes.</title>
        <authorList>
            <person name="Kawai M."/>
            <person name="Futagami T."/>
            <person name="Toyoda A."/>
            <person name="Takaki Y."/>
            <person name="Nishi S."/>
            <person name="Hori S."/>
            <person name="Arai W."/>
            <person name="Tsubouchi T."/>
            <person name="Morono Y."/>
            <person name="Uchiyama I."/>
            <person name="Ito T."/>
            <person name="Fujiyama A."/>
            <person name="Inagaki F."/>
            <person name="Takami H."/>
        </authorList>
    </citation>
    <scope>NUCLEOTIDE SEQUENCE</scope>
    <source>
        <strain evidence="2">Expedition CK06-06</strain>
    </source>
</reference>
<keyword evidence="1" id="KW-1133">Transmembrane helix</keyword>
<sequence>AYGGQARDISGTTLLGTVTPASAFGGVITANTLFAILPIRTTPAEVAALTALVVALMAGLPSYGNNLHVDANPAVGNDANPGTRLSPFLTVQAAVTAAPEYTTIICVDSRVGALAVGFNENTQIGGVVIDTNYITIIGGKLFGDRVLGGDIRINNSIANADHIFSGAGIGVAICGFSGVLANVNNDEEVISLTGDGAHVLNCNIINPIGTP</sequence>
<keyword evidence="1" id="KW-0812">Transmembrane</keyword>
<dbReference type="EMBL" id="BARU01042258">
    <property type="protein sequence ID" value="GAH82904.1"/>
    <property type="molecule type" value="Genomic_DNA"/>
</dbReference>
<feature type="non-terminal residue" evidence="2">
    <location>
        <position position="1"/>
    </location>
</feature>
<gene>
    <name evidence="2" type="ORF">S03H2_64967</name>
</gene>
<evidence type="ECO:0000256" key="1">
    <source>
        <dbReference type="SAM" id="Phobius"/>
    </source>
</evidence>
<feature type="non-terminal residue" evidence="2">
    <location>
        <position position="211"/>
    </location>
</feature>
<keyword evidence="1" id="KW-0472">Membrane</keyword>